<protein>
    <recommendedName>
        <fullName evidence="5 17">Phosphoribosylamine--glycine ligase</fullName>
        <ecNumber evidence="4 17">6.3.4.13</ecNumber>
    </recommendedName>
    <alternativeName>
        <fullName evidence="16 17">GARS</fullName>
    </alternativeName>
    <alternativeName>
        <fullName evidence="14 17">Glycinamide ribonucleotide synthetase</fullName>
    </alternativeName>
    <alternativeName>
        <fullName evidence="15 17">Phosphoribosylglycinamide synthetase</fullName>
    </alternativeName>
</protein>
<dbReference type="SMART" id="SM01210">
    <property type="entry name" value="GARS_C"/>
    <property type="match status" value="1"/>
</dbReference>
<dbReference type="GO" id="GO:0006189">
    <property type="term" value="P:'de novo' IMP biosynthetic process"/>
    <property type="evidence" value="ECO:0007669"/>
    <property type="project" value="UniProtKB-UniRule"/>
</dbReference>
<evidence type="ECO:0000256" key="1">
    <source>
        <dbReference type="ARBA" id="ARBA00001936"/>
    </source>
</evidence>
<dbReference type="HAMAP" id="MF_00138">
    <property type="entry name" value="GARS"/>
    <property type="match status" value="1"/>
</dbReference>
<name>A0A3E0HA06_9GAMM</name>
<dbReference type="Pfam" id="PF02844">
    <property type="entry name" value="GARS_N"/>
    <property type="match status" value="1"/>
</dbReference>
<keyword evidence="12" id="KW-0464">Manganese</keyword>
<dbReference type="FunFam" id="3.30.1490.20:FF:000006">
    <property type="entry name" value="phosphoribosylamine--glycine ligase, chloroplastic-like"/>
    <property type="match status" value="1"/>
</dbReference>
<evidence type="ECO:0000256" key="6">
    <source>
        <dbReference type="ARBA" id="ARBA00022598"/>
    </source>
</evidence>
<dbReference type="PROSITE" id="PS00184">
    <property type="entry name" value="GARS"/>
    <property type="match status" value="1"/>
</dbReference>
<dbReference type="SUPFAM" id="SSF56059">
    <property type="entry name" value="Glutathione synthetase ATP-binding domain-like"/>
    <property type="match status" value="1"/>
</dbReference>
<dbReference type="InterPro" id="IPR037123">
    <property type="entry name" value="PRibGlycinamide_synth_C_sf"/>
</dbReference>
<dbReference type="Gene3D" id="3.30.1490.20">
    <property type="entry name" value="ATP-grasp fold, A domain"/>
    <property type="match status" value="1"/>
</dbReference>
<keyword evidence="9 17" id="KW-0658">Purine biosynthesis</keyword>
<dbReference type="InterPro" id="IPR011761">
    <property type="entry name" value="ATP-grasp"/>
</dbReference>
<evidence type="ECO:0000256" key="4">
    <source>
        <dbReference type="ARBA" id="ARBA00013255"/>
    </source>
</evidence>
<dbReference type="Gene3D" id="3.90.600.10">
    <property type="entry name" value="Phosphoribosylglycinamide synthetase, C-terminal domain"/>
    <property type="match status" value="1"/>
</dbReference>
<evidence type="ECO:0000256" key="8">
    <source>
        <dbReference type="ARBA" id="ARBA00022741"/>
    </source>
</evidence>
<evidence type="ECO:0000256" key="17">
    <source>
        <dbReference type="HAMAP-Rule" id="MF_00138"/>
    </source>
</evidence>
<dbReference type="InterPro" id="IPR020561">
    <property type="entry name" value="PRibGlycinamid_synth_ATP-grasp"/>
</dbReference>
<evidence type="ECO:0000256" key="11">
    <source>
        <dbReference type="ARBA" id="ARBA00022842"/>
    </source>
</evidence>
<evidence type="ECO:0000256" key="16">
    <source>
        <dbReference type="ARBA" id="ARBA00079592"/>
    </source>
</evidence>
<comment type="caution">
    <text evidence="20">The sequence shown here is derived from an EMBL/GenBank/DDBJ whole genome shotgun (WGS) entry which is preliminary data.</text>
</comment>
<comment type="cofactor">
    <cofactor evidence="2">
        <name>Mg(2+)</name>
        <dbReference type="ChEBI" id="CHEBI:18420"/>
    </cofactor>
</comment>
<dbReference type="UniPathway" id="UPA00074">
    <property type="reaction ID" value="UER00125"/>
</dbReference>
<keyword evidence="21" id="KW-1185">Reference proteome</keyword>
<dbReference type="InterPro" id="IPR013815">
    <property type="entry name" value="ATP_grasp_subdomain_1"/>
</dbReference>
<evidence type="ECO:0000256" key="13">
    <source>
        <dbReference type="ARBA" id="ARBA00038345"/>
    </source>
</evidence>
<comment type="pathway">
    <text evidence="3 17">Purine metabolism; IMP biosynthesis via de novo pathway; N(1)-(5-phospho-D-ribosyl)glycinamide from 5-phospho-alpha-D-ribose 1-diphosphate: step 2/2.</text>
</comment>
<dbReference type="InterPro" id="IPR020560">
    <property type="entry name" value="PRibGlycinamide_synth_C-dom"/>
</dbReference>
<proteinExistence type="inferred from homology"/>
<dbReference type="GO" id="GO:0004637">
    <property type="term" value="F:phosphoribosylamine-glycine ligase activity"/>
    <property type="evidence" value="ECO:0007669"/>
    <property type="project" value="UniProtKB-UniRule"/>
</dbReference>
<dbReference type="Pfam" id="PF01071">
    <property type="entry name" value="GARS_A"/>
    <property type="match status" value="1"/>
</dbReference>
<dbReference type="GO" id="GO:0005524">
    <property type="term" value="F:ATP binding"/>
    <property type="evidence" value="ECO:0007669"/>
    <property type="project" value="UniProtKB-UniRule"/>
</dbReference>
<dbReference type="SMART" id="SM01209">
    <property type="entry name" value="GARS_A"/>
    <property type="match status" value="1"/>
</dbReference>
<keyword evidence="6 17" id="KW-0436">Ligase</keyword>
<evidence type="ECO:0000313" key="20">
    <source>
        <dbReference type="EMBL" id="REH40507.1"/>
    </source>
</evidence>
<evidence type="ECO:0000313" key="21">
    <source>
        <dbReference type="Proteomes" id="UP000256774"/>
    </source>
</evidence>
<dbReference type="RefSeq" id="WP_116207536.1">
    <property type="nucleotide sequence ID" value="NZ_QUNR01000001.1"/>
</dbReference>
<dbReference type="AlphaFoldDB" id="A0A3E0HA06"/>
<dbReference type="Gene3D" id="3.40.50.20">
    <property type="match status" value="1"/>
</dbReference>
<evidence type="ECO:0000256" key="5">
    <source>
        <dbReference type="ARBA" id="ARBA00020605"/>
    </source>
</evidence>
<reference evidence="20 21" key="1">
    <citation type="submission" date="2018-08" db="EMBL/GenBank/DDBJ databases">
        <title>Genomic Encyclopedia of Type Strains, Phase IV (KMG-IV): sequencing the most valuable type-strain genomes for metagenomic binning, comparative biology and taxonomic classification.</title>
        <authorList>
            <person name="Goeker M."/>
        </authorList>
    </citation>
    <scope>NUCLEOTIDE SEQUENCE [LARGE SCALE GENOMIC DNA]</scope>
    <source>
        <strain evidence="20 21">DSM 26022</strain>
    </source>
</reference>
<dbReference type="Proteomes" id="UP000256774">
    <property type="component" value="Unassembled WGS sequence"/>
</dbReference>
<evidence type="ECO:0000256" key="9">
    <source>
        <dbReference type="ARBA" id="ARBA00022755"/>
    </source>
</evidence>
<dbReference type="SUPFAM" id="SSF52440">
    <property type="entry name" value="PreATP-grasp domain"/>
    <property type="match status" value="1"/>
</dbReference>
<dbReference type="PROSITE" id="PS50975">
    <property type="entry name" value="ATP_GRASP"/>
    <property type="match status" value="1"/>
</dbReference>
<dbReference type="EMBL" id="QUNR01000001">
    <property type="protein sequence ID" value="REH40507.1"/>
    <property type="molecule type" value="Genomic_DNA"/>
</dbReference>
<keyword evidence="10 18" id="KW-0067">ATP-binding</keyword>
<organism evidence="20 21">
    <name type="scientific">Paraperlucidibaca baekdonensis</name>
    <dbReference type="NCBI Taxonomy" id="748120"/>
    <lineage>
        <taxon>Bacteria</taxon>
        <taxon>Pseudomonadati</taxon>
        <taxon>Pseudomonadota</taxon>
        <taxon>Gammaproteobacteria</taxon>
        <taxon>Moraxellales</taxon>
        <taxon>Moraxellaceae</taxon>
        <taxon>Paraperlucidibaca</taxon>
    </lineage>
</organism>
<dbReference type="InterPro" id="IPR000115">
    <property type="entry name" value="PRibGlycinamide_synth"/>
</dbReference>
<dbReference type="FunFam" id="3.90.600.10:FF:000001">
    <property type="entry name" value="Trifunctional purine biosynthetic protein adenosine-3"/>
    <property type="match status" value="1"/>
</dbReference>
<dbReference type="NCBIfam" id="TIGR00877">
    <property type="entry name" value="purD"/>
    <property type="match status" value="1"/>
</dbReference>
<evidence type="ECO:0000256" key="15">
    <source>
        <dbReference type="ARBA" id="ARBA00042864"/>
    </source>
</evidence>
<sequence length="433" mass="45322">MNILLLGSGGREHALAWKLAQDARVNTVFVAPGNAGTATEPKCENVALDILDNAALLAFAQRSDIALTVVGPEAPLVNGVVDAFRGAGLRIWGPTQHAAQLEGSKAFAKDFLARHDIPTAFYQVFTETDAALAYVREKGAPIVIKADGLAAGKGVIVAMTLAEAEDAITDMLAGNKFGSAGSRVVVEEFLDGEEASFIVMVDGNHALAMATSQDHKRIGDGDTGPNTGGMGAYSPAPVVTPEVHARVMRDVIEPTVAGMKAEGHDYTGFLYAGLMIDADGTPKVIEFNCRFGDPETQPIMMRLQSSLLELIEAGLDGKLASTTAQWDSRAALGVVMAAAGYPGDIRTGDAIEGLGQEAAGAKVFQAGTKLINDQICTSGGRVLCATGLGETVKAAQQAAYAEVAKIQWAGEIHRHDIGYRAIARETEGSRTSD</sequence>
<evidence type="ECO:0000256" key="10">
    <source>
        <dbReference type="ARBA" id="ARBA00022840"/>
    </source>
</evidence>
<comment type="catalytic activity">
    <reaction evidence="17">
        <text>5-phospho-beta-D-ribosylamine + glycine + ATP = N(1)-(5-phospho-beta-D-ribosyl)glycinamide + ADP + phosphate + H(+)</text>
        <dbReference type="Rhea" id="RHEA:17453"/>
        <dbReference type="ChEBI" id="CHEBI:15378"/>
        <dbReference type="ChEBI" id="CHEBI:30616"/>
        <dbReference type="ChEBI" id="CHEBI:43474"/>
        <dbReference type="ChEBI" id="CHEBI:57305"/>
        <dbReference type="ChEBI" id="CHEBI:58681"/>
        <dbReference type="ChEBI" id="CHEBI:143788"/>
        <dbReference type="ChEBI" id="CHEBI:456216"/>
        <dbReference type="EC" id="6.3.4.13"/>
    </reaction>
</comment>
<dbReference type="SUPFAM" id="SSF51246">
    <property type="entry name" value="Rudiment single hybrid motif"/>
    <property type="match status" value="1"/>
</dbReference>
<dbReference type="FunFam" id="3.30.470.20:FF:000031">
    <property type="entry name" value="Phosphoribosylamine--glycine ligase"/>
    <property type="match status" value="1"/>
</dbReference>
<evidence type="ECO:0000259" key="19">
    <source>
        <dbReference type="PROSITE" id="PS50975"/>
    </source>
</evidence>
<comment type="cofactor">
    <cofactor evidence="1">
        <name>Mn(2+)</name>
        <dbReference type="ChEBI" id="CHEBI:29035"/>
    </cofactor>
</comment>
<comment type="similarity">
    <text evidence="13 17">Belongs to the GARS family.</text>
</comment>
<dbReference type="PANTHER" id="PTHR43472">
    <property type="entry name" value="PHOSPHORIBOSYLAMINE--GLYCINE LIGASE"/>
    <property type="match status" value="1"/>
</dbReference>
<keyword evidence="7" id="KW-0479">Metal-binding</keyword>
<evidence type="ECO:0000256" key="3">
    <source>
        <dbReference type="ARBA" id="ARBA00005174"/>
    </source>
</evidence>
<gene>
    <name evidence="17" type="primary">purD</name>
    <name evidence="20" type="ORF">DFR26_0708</name>
</gene>
<dbReference type="InterPro" id="IPR011054">
    <property type="entry name" value="Rudment_hybrid_motif"/>
</dbReference>
<dbReference type="OrthoDB" id="9807240at2"/>
<dbReference type="InterPro" id="IPR020559">
    <property type="entry name" value="PRibGlycinamide_synth_CS"/>
</dbReference>
<evidence type="ECO:0000256" key="2">
    <source>
        <dbReference type="ARBA" id="ARBA00001946"/>
    </source>
</evidence>
<evidence type="ECO:0000256" key="18">
    <source>
        <dbReference type="PROSITE-ProRule" id="PRU00409"/>
    </source>
</evidence>
<evidence type="ECO:0000256" key="7">
    <source>
        <dbReference type="ARBA" id="ARBA00022723"/>
    </source>
</evidence>
<keyword evidence="11" id="KW-0460">Magnesium</keyword>
<feature type="domain" description="ATP-grasp" evidence="19">
    <location>
        <begin position="109"/>
        <end position="316"/>
    </location>
</feature>
<dbReference type="GO" id="GO:0046872">
    <property type="term" value="F:metal ion binding"/>
    <property type="evidence" value="ECO:0007669"/>
    <property type="project" value="UniProtKB-KW"/>
</dbReference>
<evidence type="ECO:0000256" key="12">
    <source>
        <dbReference type="ARBA" id="ARBA00023211"/>
    </source>
</evidence>
<dbReference type="FunFam" id="3.40.50.20:FF:000006">
    <property type="entry name" value="Phosphoribosylamine--glycine ligase, chloroplastic"/>
    <property type="match status" value="1"/>
</dbReference>
<evidence type="ECO:0000256" key="14">
    <source>
        <dbReference type="ARBA" id="ARBA00042242"/>
    </source>
</evidence>
<keyword evidence="8 18" id="KW-0547">Nucleotide-binding</keyword>
<dbReference type="EC" id="6.3.4.13" evidence="4 17"/>
<dbReference type="InterPro" id="IPR016185">
    <property type="entry name" value="PreATP-grasp_dom_sf"/>
</dbReference>
<dbReference type="GO" id="GO:0009113">
    <property type="term" value="P:purine nucleobase biosynthetic process"/>
    <property type="evidence" value="ECO:0007669"/>
    <property type="project" value="InterPro"/>
</dbReference>
<dbReference type="InterPro" id="IPR020562">
    <property type="entry name" value="PRibGlycinamide_synth_N"/>
</dbReference>
<accession>A0A3E0HA06</accession>
<dbReference type="Pfam" id="PF02843">
    <property type="entry name" value="GARS_C"/>
    <property type="match status" value="1"/>
</dbReference>
<dbReference type="PANTHER" id="PTHR43472:SF1">
    <property type="entry name" value="PHOSPHORIBOSYLAMINE--GLYCINE LIGASE, CHLOROPLASTIC"/>
    <property type="match status" value="1"/>
</dbReference>
<dbReference type="Gene3D" id="3.30.470.20">
    <property type="entry name" value="ATP-grasp fold, B domain"/>
    <property type="match status" value="1"/>
</dbReference>